<dbReference type="PANTHER" id="PTHR47197">
    <property type="entry name" value="PROTEIN NIRF"/>
    <property type="match status" value="1"/>
</dbReference>
<dbReference type="EMBL" id="MWXA01000001">
    <property type="protein sequence ID" value="OZG68808.1"/>
    <property type="molecule type" value="Genomic_DNA"/>
</dbReference>
<dbReference type="InterPro" id="IPR011042">
    <property type="entry name" value="6-blade_b-propeller_TolB-like"/>
</dbReference>
<sequence>MNLMRSLRRVQMPVTIVLLMLLVVCMAPAAWGAGASASASPSSAAKLSVAASVPVGKHANAMLLAPDGKTLYVTNGNTDSGNADTTVTVIDMAAARATATIDTHVTNPTNPRISLDGRTLLVQSGLNTNQLVRIDTATDTVTASVQTTKLVYYAASPDARHVVGVFADETGHKVNRIAAIDTNATGSALQFKQLDGAFLTPVALSADGTSLYGALMATTTSQPRWVRIDTATGSVEQDYGTAPTDMDLIHGANTLASPDGGTLYLPVSKESTTSLLLVNAATGTVRHRLTIPLAATYLASTPDGTVILTADGQGKATLTDTANDKTTQVKSNVCANGYMCGLSPDGTVIYGSIADNFQLTATDTATGTVSTVKTDAAGSESIIISPDGSRIALNGGESIDIVNTGRTIDTSSKNSKSSASAKPTATPTHTAVQPLAWIQEHAAAGIGIILALIAILALPTLLILHTRRRAATPHHRH</sequence>
<dbReference type="Proteomes" id="UP000216451">
    <property type="component" value="Unassembled WGS sequence"/>
</dbReference>
<proteinExistence type="predicted"/>
<keyword evidence="2" id="KW-0472">Membrane</keyword>
<evidence type="ECO:0000313" key="5">
    <source>
        <dbReference type="Proteomes" id="UP000216451"/>
    </source>
</evidence>
<dbReference type="InterPro" id="IPR015943">
    <property type="entry name" value="WD40/YVTN_repeat-like_dom_sf"/>
</dbReference>
<comment type="caution">
    <text evidence="4">The sequence shown here is derived from an EMBL/GenBank/DDBJ whole genome shotgun (WGS) entry which is preliminary data.</text>
</comment>
<name>A0A261GBK4_9BIFI</name>
<feature type="compositionally biased region" description="Low complexity" evidence="1">
    <location>
        <begin position="410"/>
        <end position="426"/>
    </location>
</feature>
<evidence type="ECO:0000256" key="2">
    <source>
        <dbReference type="SAM" id="Phobius"/>
    </source>
</evidence>
<evidence type="ECO:0000313" key="4">
    <source>
        <dbReference type="EMBL" id="OZG68808.1"/>
    </source>
</evidence>
<dbReference type="GeneID" id="98294800"/>
<feature type="chain" id="PRO_5012876155" evidence="3">
    <location>
        <begin position="30"/>
        <end position="477"/>
    </location>
</feature>
<feature type="signal peptide" evidence="3">
    <location>
        <begin position="1"/>
        <end position="29"/>
    </location>
</feature>
<dbReference type="Gene3D" id="2.120.10.30">
    <property type="entry name" value="TolB, C-terminal domain"/>
    <property type="match status" value="1"/>
</dbReference>
<dbReference type="SUPFAM" id="SSF82171">
    <property type="entry name" value="DPP6 N-terminal domain-like"/>
    <property type="match status" value="1"/>
</dbReference>
<dbReference type="PANTHER" id="PTHR47197:SF3">
    <property type="entry name" value="DIHYDRO-HEME D1 DEHYDROGENASE"/>
    <property type="match status" value="1"/>
</dbReference>
<feature type="region of interest" description="Disordered" evidence="1">
    <location>
        <begin position="404"/>
        <end position="426"/>
    </location>
</feature>
<gene>
    <name evidence="4" type="ORF">BAQU_0109</name>
</gene>
<keyword evidence="5" id="KW-1185">Reference proteome</keyword>
<dbReference type="AlphaFoldDB" id="A0A261GBK4"/>
<dbReference type="InterPro" id="IPR051200">
    <property type="entry name" value="Host-pathogen_enzymatic-act"/>
</dbReference>
<keyword evidence="2" id="KW-1133">Transmembrane helix</keyword>
<evidence type="ECO:0000256" key="3">
    <source>
        <dbReference type="SAM" id="SignalP"/>
    </source>
</evidence>
<reference evidence="4 5" key="1">
    <citation type="journal article" date="2017" name="BMC Genomics">
        <title>Comparative genomic and phylogenomic analyses of the Bifidobacteriaceae family.</title>
        <authorList>
            <person name="Lugli G.A."/>
            <person name="Milani C."/>
            <person name="Turroni F."/>
            <person name="Duranti S."/>
            <person name="Mancabelli L."/>
            <person name="Mangifesta M."/>
            <person name="Ferrario C."/>
            <person name="Modesto M."/>
            <person name="Mattarelli P."/>
            <person name="Jiri K."/>
            <person name="van Sinderen D."/>
            <person name="Ventura M."/>
        </authorList>
    </citation>
    <scope>NUCLEOTIDE SEQUENCE [LARGE SCALE GENOMIC DNA]</scope>
    <source>
        <strain evidence="4 5">LMG 28769</strain>
    </source>
</reference>
<protein>
    <submittedName>
        <fullName evidence="4">Cell surface protein</fullName>
    </submittedName>
</protein>
<organism evidence="4 5">
    <name type="scientific">Bifidobacterium aquikefiri</name>
    <dbReference type="NCBI Taxonomy" id="1653207"/>
    <lineage>
        <taxon>Bacteria</taxon>
        <taxon>Bacillati</taxon>
        <taxon>Actinomycetota</taxon>
        <taxon>Actinomycetes</taxon>
        <taxon>Bifidobacteriales</taxon>
        <taxon>Bifidobacteriaceae</taxon>
        <taxon>Bifidobacterium</taxon>
    </lineage>
</organism>
<feature type="transmembrane region" description="Helical" evidence="2">
    <location>
        <begin position="442"/>
        <end position="464"/>
    </location>
</feature>
<keyword evidence="2" id="KW-0812">Transmembrane</keyword>
<dbReference type="OrthoDB" id="3966221at2"/>
<accession>A0A261GBK4</accession>
<evidence type="ECO:0000256" key="1">
    <source>
        <dbReference type="SAM" id="MobiDB-lite"/>
    </source>
</evidence>
<keyword evidence="3" id="KW-0732">Signal</keyword>
<dbReference type="RefSeq" id="WP_143241929.1">
    <property type="nucleotide sequence ID" value="NZ_JBDNSV010000031.1"/>
</dbReference>
<dbReference type="Gene3D" id="2.130.10.10">
    <property type="entry name" value="YVTN repeat-like/Quinoprotein amine dehydrogenase"/>
    <property type="match status" value="1"/>
</dbReference>